<dbReference type="SUPFAM" id="SSF53448">
    <property type="entry name" value="Nucleotide-diphospho-sugar transferases"/>
    <property type="match status" value="1"/>
</dbReference>
<dbReference type="EMBL" id="JABAFG010000006">
    <property type="protein sequence ID" value="NME27924.1"/>
    <property type="molecule type" value="Genomic_DNA"/>
</dbReference>
<name>A0A848BUM4_9FIRM</name>
<organism evidence="1 2">
    <name type="scientific">Megasphaera hexanoica</name>
    <dbReference type="NCBI Taxonomy" id="1675036"/>
    <lineage>
        <taxon>Bacteria</taxon>
        <taxon>Bacillati</taxon>
        <taxon>Bacillota</taxon>
        <taxon>Negativicutes</taxon>
        <taxon>Veillonellales</taxon>
        <taxon>Veillonellaceae</taxon>
        <taxon>Megasphaera</taxon>
    </lineage>
</organism>
<dbReference type="Proteomes" id="UP000591071">
    <property type="component" value="Unassembled WGS sequence"/>
</dbReference>
<dbReference type="InterPro" id="IPR029044">
    <property type="entry name" value="Nucleotide-diphossugar_trans"/>
</dbReference>
<evidence type="ECO:0000313" key="2">
    <source>
        <dbReference type="Proteomes" id="UP000591071"/>
    </source>
</evidence>
<dbReference type="RefSeq" id="WP_170087381.1">
    <property type="nucleotide sequence ID" value="NZ_JABAFG010000006.1"/>
</dbReference>
<dbReference type="AlphaFoldDB" id="A0A848BUM4"/>
<evidence type="ECO:0000313" key="1">
    <source>
        <dbReference type="EMBL" id="NME27924.1"/>
    </source>
</evidence>
<protein>
    <recommendedName>
        <fullName evidence="3">Glycosyl transferase</fullName>
    </recommendedName>
</protein>
<proteinExistence type="predicted"/>
<comment type="caution">
    <text evidence="1">The sequence shown here is derived from an EMBL/GenBank/DDBJ whole genome shotgun (WGS) entry which is preliminary data.</text>
</comment>
<reference evidence="1 2" key="1">
    <citation type="submission" date="2020-04" db="EMBL/GenBank/DDBJ databases">
        <authorList>
            <person name="Hitch T.C.A."/>
            <person name="Wylensek D."/>
            <person name="Clavel T."/>
        </authorList>
    </citation>
    <scope>NUCLEOTIDE SEQUENCE [LARGE SCALE GENOMIC DNA]</scope>
    <source>
        <strain evidence="1 2">Oil-RF-744-FAT-WT-6-1</strain>
    </source>
</reference>
<evidence type="ECO:0008006" key="3">
    <source>
        <dbReference type="Google" id="ProtNLM"/>
    </source>
</evidence>
<dbReference type="Gene3D" id="3.90.550.10">
    <property type="entry name" value="Spore Coat Polysaccharide Biosynthesis Protein SpsA, Chain A"/>
    <property type="match status" value="1"/>
</dbReference>
<gene>
    <name evidence="1" type="ORF">HF872_04705</name>
</gene>
<sequence>MIVFTSICMNYLPKALVLGQSLKMTNPNIKFYIVLLEKAIPNDWPEIASSYVDQVILAKDLGWKDFDKYIFKHSIVEAATSVKGQALLYMLENIDNKVIYIDPDIKVYHSLKELEKLLDSNSILLTPHLTIPERNKIDIDNNELCALQHGIYNLGFLGVKNDLEGMSFAKWWNSRLKLYCYDDIPRGIFTDQRWIDLVPAYFNVKIIKNPGFNMAPWNLSTRHLSIINKKILVNDRYELVFFHYSGFDSGANETVFNYYVKDKENIIYKLRNEYINEMNEFGQKTFGKHDWSYGTYENGEKISTEIRLLYRNKNYFEKIDTNPFLLSNEHLYNMMCPESNVIPYVPKWKRILKLFLPLRIRRCIKILLGLE</sequence>
<accession>A0A848BUM4</accession>